<accession>A0AAN4ZF90</accession>
<sequence length="185" mass="21703">FALLVSLSVSLTLMDPDELPKLFQYSTPYEMTDRVVEDLCREYPELRPANDQDMIVLKREVVYLFEIPRSEQMELIAGFPSKFKQLPTAIKKLKKIGKKEIADLDEEDKNLLNDEEEQMFIQMVYKPVVKYLMKKKEIFEKSGLTMDKFKEINEKTQTALIFKWHKDDPGAMLPSRSDFVPNEDL</sequence>
<evidence type="ECO:0000313" key="2">
    <source>
        <dbReference type="Proteomes" id="UP001328107"/>
    </source>
</evidence>
<comment type="caution">
    <text evidence="1">The sequence shown here is derived from an EMBL/GenBank/DDBJ whole genome shotgun (WGS) entry which is preliminary data.</text>
</comment>
<dbReference type="Proteomes" id="UP001328107">
    <property type="component" value="Unassembled WGS sequence"/>
</dbReference>
<keyword evidence="2" id="KW-1185">Reference proteome</keyword>
<feature type="non-terminal residue" evidence="1">
    <location>
        <position position="1"/>
    </location>
</feature>
<reference evidence="2" key="1">
    <citation type="submission" date="2022-10" db="EMBL/GenBank/DDBJ databases">
        <title>Genome assembly of Pristionchus species.</title>
        <authorList>
            <person name="Yoshida K."/>
            <person name="Sommer R.J."/>
        </authorList>
    </citation>
    <scope>NUCLEOTIDE SEQUENCE [LARGE SCALE GENOMIC DNA]</scope>
    <source>
        <strain evidence="2">RS5460</strain>
    </source>
</reference>
<organism evidence="1 2">
    <name type="scientific">Pristionchus mayeri</name>
    <dbReference type="NCBI Taxonomy" id="1317129"/>
    <lineage>
        <taxon>Eukaryota</taxon>
        <taxon>Metazoa</taxon>
        <taxon>Ecdysozoa</taxon>
        <taxon>Nematoda</taxon>
        <taxon>Chromadorea</taxon>
        <taxon>Rhabditida</taxon>
        <taxon>Rhabditina</taxon>
        <taxon>Diplogasteromorpha</taxon>
        <taxon>Diplogasteroidea</taxon>
        <taxon>Neodiplogasteridae</taxon>
        <taxon>Pristionchus</taxon>
    </lineage>
</organism>
<gene>
    <name evidence="1" type="ORF">PMAYCL1PPCAC_06075</name>
</gene>
<dbReference type="AlphaFoldDB" id="A0AAN4ZF90"/>
<evidence type="ECO:0000313" key="1">
    <source>
        <dbReference type="EMBL" id="GMR35880.1"/>
    </source>
</evidence>
<dbReference type="EMBL" id="BTRK01000002">
    <property type="protein sequence ID" value="GMR35880.1"/>
    <property type="molecule type" value="Genomic_DNA"/>
</dbReference>
<proteinExistence type="predicted"/>
<protein>
    <submittedName>
        <fullName evidence="1">Uncharacterized protein</fullName>
    </submittedName>
</protein>
<name>A0AAN4ZF90_9BILA</name>